<dbReference type="SUPFAM" id="SSF52777">
    <property type="entry name" value="CoA-dependent acyltransferases"/>
    <property type="match status" value="1"/>
</dbReference>
<name>A0A9X2KHD8_9MICC</name>
<feature type="region of interest" description="Disordered" evidence="2">
    <location>
        <begin position="231"/>
        <end position="326"/>
    </location>
</feature>
<feature type="compositionally biased region" description="Low complexity" evidence="2">
    <location>
        <begin position="314"/>
        <end position="326"/>
    </location>
</feature>
<feature type="domain" description="Condensation" evidence="3">
    <location>
        <begin position="4"/>
        <end position="108"/>
    </location>
</feature>
<sequence length="326" mass="34827">MRGRAAAHGLTPSAVALAAYAEVVARWSRHGDLTLNLPVSRRLPLHPDVPRVVGDFTSLSLLAVRADDGASFAERARARQGRLLEDLDHGLYSGNEVLAELSRRRGEAAVLMPVVFTGALGADDADAAPDRSWSLREVHGLSQTPQVWLDCQVSLDADGLALRWDVREGVLVGGVAAEAFAAYERLLRALATSDAPWEADDVVPLPAGQAAVRERVNATAAPLAEGLLHEAAARGHRGPGRHGRGAPRGRADPRRAVGPGRRRRGGPAGGRRAARERVGIVMDKGPSRSWPRWPPRSREPCTCPWTRPSPRPAAPASSRTPASARC</sequence>
<gene>
    <name evidence="4" type="ORF">NBM05_01065</name>
</gene>
<dbReference type="Pfam" id="PF00668">
    <property type="entry name" value="Condensation"/>
    <property type="match status" value="1"/>
</dbReference>
<dbReference type="PANTHER" id="PTHR45527:SF10">
    <property type="entry name" value="PYOCHELIN SYNTHASE PCHF"/>
    <property type="match status" value="1"/>
</dbReference>
<organism evidence="4 5">
    <name type="scientific">Rothia santali</name>
    <dbReference type="NCBI Taxonomy" id="2949643"/>
    <lineage>
        <taxon>Bacteria</taxon>
        <taxon>Bacillati</taxon>
        <taxon>Actinomycetota</taxon>
        <taxon>Actinomycetes</taxon>
        <taxon>Micrococcales</taxon>
        <taxon>Micrococcaceae</taxon>
        <taxon>Rothia</taxon>
    </lineage>
</organism>
<dbReference type="PANTHER" id="PTHR45527">
    <property type="entry name" value="NONRIBOSOMAL PEPTIDE SYNTHETASE"/>
    <property type="match status" value="1"/>
</dbReference>
<evidence type="ECO:0000259" key="3">
    <source>
        <dbReference type="Pfam" id="PF00668"/>
    </source>
</evidence>
<protein>
    <submittedName>
        <fullName evidence="4">Condensation domain-containing protein</fullName>
    </submittedName>
</protein>
<evidence type="ECO:0000256" key="2">
    <source>
        <dbReference type="SAM" id="MobiDB-lite"/>
    </source>
</evidence>
<dbReference type="Proteomes" id="UP001139502">
    <property type="component" value="Unassembled WGS sequence"/>
</dbReference>
<evidence type="ECO:0000313" key="4">
    <source>
        <dbReference type="EMBL" id="MCP3424659.1"/>
    </source>
</evidence>
<comment type="caution">
    <text evidence="4">The sequence shown here is derived from an EMBL/GenBank/DDBJ whole genome shotgun (WGS) entry which is preliminary data.</text>
</comment>
<dbReference type="GO" id="GO:0016874">
    <property type="term" value="F:ligase activity"/>
    <property type="evidence" value="ECO:0007669"/>
    <property type="project" value="UniProtKB-KW"/>
</dbReference>
<dbReference type="GO" id="GO:0044550">
    <property type="term" value="P:secondary metabolite biosynthetic process"/>
    <property type="evidence" value="ECO:0007669"/>
    <property type="project" value="TreeGrafter"/>
</dbReference>
<proteinExistence type="predicted"/>
<dbReference type="GO" id="GO:0000036">
    <property type="term" value="F:acyl carrier activity"/>
    <property type="evidence" value="ECO:0007669"/>
    <property type="project" value="TreeGrafter"/>
</dbReference>
<dbReference type="AlphaFoldDB" id="A0A9X2KHD8"/>
<feature type="compositionally biased region" description="Basic residues" evidence="2">
    <location>
        <begin position="234"/>
        <end position="247"/>
    </location>
</feature>
<dbReference type="InterPro" id="IPR001242">
    <property type="entry name" value="Condensation_dom"/>
</dbReference>
<accession>A0A9X2KHD8</accession>
<dbReference type="GO" id="GO:0031177">
    <property type="term" value="F:phosphopantetheine binding"/>
    <property type="evidence" value="ECO:0007669"/>
    <property type="project" value="TreeGrafter"/>
</dbReference>
<dbReference type="GO" id="GO:0005737">
    <property type="term" value="C:cytoplasm"/>
    <property type="evidence" value="ECO:0007669"/>
    <property type="project" value="TreeGrafter"/>
</dbReference>
<keyword evidence="5" id="KW-1185">Reference proteome</keyword>
<reference evidence="4" key="1">
    <citation type="submission" date="2022-06" db="EMBL/GenBank/DDBJ databases">
        <title>Rothia sp. isolated from sandalwood seedling.</title>
        <authorList>
            <person name="Tuikhar N."/>
            <person name="Kirdat K."/>
            <person name="Thorat V."/>
            <person name="Swetha P."/>
            <person name="Padma S."/>
            <person name="Sundararaj R."/>
            <person name="Yadav A."/>
        </authorList>
    </citation>
    <scope>NUCLEOTIDE SEQUENCE</scope>
    <source>
        <strain evidence="4">AR01</strain>
    </source>
</reference>
<dbReference type="RefSeq" id="WP_254164656.1">
    <property type="nucleotide sequence ID" value="NZ_JANAFB010000002.1"/>
</dbReference>
<evidence type="ECO:0000256" key="1">
    <source>
        <dbReference type="ARBA" id="ARBA00022598"/>
    </source>
</evidence>
<dbReference type="GO" id="GO:0043041">
    <property type="term" value="P:amino acid activation for nonribosomal peptide biosynthetic process"/>
    <property type="evidence" value="ECO:0007669"/>
    <property type="project" value="TreeGrafter"/>
</dbReference>
<dbReference type="Gene3D" id="3.30.559.30">
    <property type="entry name" value="Nonribosomal peptide synthetase, condensation domain"/>
    <property type="match status" value="1"/>
</dbReference>
<keyword evidence="1" id="KW-0436">Ligase</keyword>
<evidence type="ECO:0000313" key="5">
    <source>
        <dbReference type="Proteomes" id="UP001139502"/>
    </source>
</evidence>
<dbReference type="EMBL" id="JANAFB010000002">
    <property type="protein sequence ID" value="MCP3424659.1"/>
    <property type="molecule type" value="Genomic_DNA"/>
</dbReference>